<dbReference type="GeneID" id="6346968"/>
<dbReference type="Pfam" id="PF23189">
    <property type="entry name" value="UPF0261_C"/>
    <property type="match status" value="1"/>
</dbReference>
<dbReference type="InterPro" id="IPR051353">
    <property type="entry name" value="Tobamovirus_resist_UPF0261"/>
</dbReference>
<feature type="domain" description="UPF0261" evidence="1">
    <location>
        <begin position="1"/>
        <end position="148"/>
    </location>
</feature>
<dbReference type="EMBL" id="DS231623">
    <property type="protein sequence ID" value="EDU51600.1"/>
    <property type="molecule type" value="Genomic_DNA"/>
</dbReference>
<gene>
    <name evidence="2" type="ORF">PTRG_08681</name>
</gene>
<proteinExistence type="predicted"/>
<protein>
    <recommendedName>
        <fullName evidence="1">UPF0261 domain-containing protein</fullName>
    </recommendedName>
</protein>
<reference evidence="3" key="1">
    <citation type="journal article" date="2013" name="G3 (Bethesda)">
        <title>Comparative genomics of a plant-pathogenic fungus, Pyrenophora tritici-repentis, reveals transduplication and the impact of repeat elements on pathogenicity and population divergence.</title>
        <authorList>
            <person name="Manning V.A."/>
            <person name="Pandelova I."/>
            <person name="Dhillon B."/>
            <person name="Wilhelm L.J."/>
            <person name="Goodwin S.B."/>
            <person name="Berlin A.M."/>
            <person name="Figueroa M."/>
            <person name="Freitag M."/>
            <person name="Hane J.K."/>
            <person name="Henrissat B."/>
            <person name="Holman W.H."/>
            <person name="Kodira C.D."/>
            <person name="Martin J."/>
            <person name="Oliver R.P."/>
            <person name="Robbertse B."/>
            <person name="Schackwitz W."/>
            <person name="Schwartz D.C."/>
            <person name="Spatafora J.W."/>
            <person name="Turgeon B.G."/>
            <person name="Yandava C."/>
            <person name="Young S."/>
            <person name="Zhou S."/>
            <person name="Zeng Q."/>
            <person name="Grigoriev I.V."/>
            <person name="Ma L.-J."/>
            <person name="Ciuffetti L.M."/>
        </authorList>
    </citation>
    <scope>NUCLEOTIDE SEQUENCE [LARGE SCALE GENOMIC DNA]</scope>
    <source>
        <strain evidence="3">Pt-1C-BFP</strain>
    </source>
</reference>
<dbReference type="OMA" id="NNETFAH"/>
<dbReference type="KEGG" id="ptrr:6346968"/>
<evidence type="ECO:0000259" key="1">
    <source>
        <dbReference type="Pfam" id="PF23189"/>
    </source>
</evidence>
<dbReference type="PANTHER" id="PTHR31862">
    <property type="entry name" value="UPF0261 DOMAIN PROTEIN (AFU_ORTHOLOGUE AFUA_1G10120)"/>
    <property type="match status" value="1"/>
</dbReference>
<dbReference type="PANTHER" id="PTHR31862:SF1">
    <property type="entry name" value="UPF0261 DOMAIN PROTEIN (AFU_ORTHOLOGUE AFUA_1G10120)"/>
    <property type="match status" value="1"/>
</dbReference>
<dbReference type="InterPro" id="IPR056778">
    <property type="entry name" value="UPF0261_C"/>
</dbReference>
<name>B2WEV8_PYRTR</name>
<organism evidence="2 3">
    <name type="scientific">Pyrenophora tritici-repentis (strain Pt-1C-BFP)</name>
    <name type="common">Wheat tan spot fungus</name>
    <name type="synonym">Drechslera tritici-repentis</name>
    <dbReference type="NCBI Taxonomy" id="426418"/>
    <lineage>
        <taxon>Eukaryota</taxon>
        <taxon>Fungi</taxon>
        <taxon>Dikarya</taxon>
        <taxon>Ascomycota</taxon>
        <taxon>Pezizomycotina</taxon>
        <taxon>Dothideomycetes</taxon>
        <taxon>Pleosporomycetidae</taxon>
        <taxon>Pleosporales</taxon>
        <taxon>Pleosporineae</taxon>
        <taxon>Pleosporaceae</taxon>
        <taxon>Pyrenophora</taxon>
    </lineage>
</organism>
<dbReference type="eggNOG" id="ENOG502QT37">
    <property type="taxonomic scope" value="Eukaryota"/>
</dbReference>
<evidence type="ECO:0000313" key="3">
    <source>
        <dbReference type="Proteomes" id="UP000001471"/>
    </source>
</evidence>
<dbReference type="InParanoid" id="B2WEV8"/>
<dbReference type="STRING" id="426418.B2WEV8"/>
<dbReference type="HOGENOM" id="CLU_1644599_0_0_1"/>
<dbReference type="Gene3D" id="3.40.50.12030">
    <property type="entry name" value="Uncharacterised protein family UPF0261, NC domain"/>
    <property type="match status" value="1"/>
</dbReference>
<accession>B2WEV8</accession>
<sequence length="161" mass="17007">MSAGERRLEAAARAGLPNIVSVGATDMTNFGPIDTVPEKYKDRKLYEHNPVVTLMRTSTEEAAQVGGFIAGKLKSHAKDPNKIQVFLPKGGISMIATPGGPFEDAEADAAIFSAIREGLGDSSIEVVEKEDAINNETFAHSIADALVAKMGLGRKSLNAVP</sequence>
<dbReference type="Proteomes" id="UP000001471">
    <property type="component" value="Unassembled WGS sequence"/>
</dbReference>
<dbReference type="AlphaFoldDB" id="B2WEV8"/>
<dbReference type="OrthoDB" id="10264588at2759"/>
<evidence type="ECO:0000313" key="2">
    <source>
        <dbReference type="EMBL" id="EDU51600.1"/>
    </source>
</evidence>